<evidence type="ECO:0008006" key="3">
    <source>
        <dbReference type="Google" id="ProtNLM"/>
    </source>
</evidence>
<proteinExistence type="predicted"/>
<dbReference type="AlphaFoldDB" id="A0A8K0WWH1"/>
<protein>
    <recommendedName>
        <fullName evidence="3">F-box domain-containing protein</fullName>
    </recommendedName>
</protein>
<gene>
    <name evidence="1" type="ORF">B0I35DRAFT_403584</name>
</gene>
<reference evidence="1" key="1">
    <citation type="journal article" date="2021" name="Nat. Commun.">
        <title>Genetic determinants of endophytism in the Arabidopsis root mycobiome.</title>
        <authorList>
            <person name="Mesny F."/>
            <person name="Miyauchi S."/>
            <person name="Thiergart T."/>
            <person name="Pickel B."/>
            <person name="Atanasova L."/>
            <person name="Karlsson M."/>
            <person name="Huettel B."/>
            <person name="Barry K.W."/>
            <person name="Haridas S."/>
            <person name="Chen C."/>
            <person name="Bauer D."/>
            <person name="Andreopoulos W."/>
            <person name="Pangilinan J."/>
            <person name="LaButti K."/>
            <person name="Riley R."/>
            <person name="Lipzen A."/>
            <person name="Clum A."/>
            <person name="Drula E."/>
            <person name="Henrissat B."/>
            <person name="Kohler A."/>
            <person name="Grigoriev I.V."/>
            <person name="Martin F.M."/>
            <person name="Hacquard S."/>
        </authorList>
    </citation>
    <scope>NUCLEOTIDE SEQUENCE</scope>
    <source>
        <strain evidence="1">MPI-CAGE-CH-0235</strain>
    </source>
</reference>
<evidence type="ECO:0000313" key="1">
    <source>
        <dbReference type="EMBL" id="KAH7328170.1"/>
    </source>
</evidence>
<accession>A0A8K0WWH1</accession>
<organism evidence="1 2">
    <name type="scientific">Stachybotrys elegans</name>
    <dbReference type="NCBI Taxonomy" id="80388"/>
    <lineage>
        <taxon>Eukaryota</taxon>
        <taxon>Fungi</taxon>
        <taxon>Dikarya</taxon>
        <taxon>Ascomycota</taxon>
        <taxon>Pezizomycotina</taxon>
        <taxon>Sordariomycetes</taxon>
        <taxon>Hypocreomycetidae</taxon>
        <taxon>Hypocreales</taxon>
        <taxon>Stachybotryaceae</taxon>
        <taxon>Stachybotrys</taxon>
    </lineage>
</organism>
<keyword evidence="2" id="KW-1185">Reference proteome</keyword>
<sequence length="376" mass="42996">MTSLASFPAETLLSIAAYLGIEEYRNFRLTCHTLANASRPLLSLRSFEGLPYRDDANRLDELSRMPSCASRIREVSFNMSCVDDYTALHHLYSRLWWMEAEERTERMERERRIYSELRPRFPMSWSFPDTLIQPMLGRLFNLTSLSLTWVSCPWKPGEGLSPYFSAKTSIQSNMDAVLSKQQAFIDALDSLELPLESLTIEGMVLRSISLGTPGGSGIKSLAKLRRFRVVIKAGIGAPYPYDKLEELVLMMPLLEDLRVEVVPTPWRLEDIREFLPRAALRNLHTFLLAGHGVSEVPAVSNFVLRHAPTLKRLELSAFDNSWSSAWPAISDKFDLESFRLEKLEDLPFNPWHPREHFRFGSEKWCPPSEPPASGDE</sequence>
<evidence type="ECO:0000313" key="2">
    <source>
        <dbReference type="Proteomes" id="UP000813444"/>
    </source>
</evidence>
<dbReference type="Proteomes" id="UP000813444">
    <property type="component" value="Unassembled WGS sequence"/>
</dbReference>
<dbReference type="EMBL" id="JAGPNK010000001">
    <property type="protein sequence ID" value="KAH7328170.1"/>
    <property type="molecule type" value="Genomic_DNA"/>
</dbReference>
<name>A0A8K0WWH1_9HYPO</name>
<dbReference type="OrthoDB" id="5224238at2759"/>
<comment type="caution">
    <text evidence="1">The sequence shown here is derived from an EMBL/GenBank/DDBJ whole genome shotgun (WGS) entry which is preliminary data.</text>
</comment>